<dbReference type="SUPFAM" id="SSF47459">
    <property type="entry name" value="HLH, helix-loop-helix DNA-binding domain"/>
    <property type="match status" value="1"/>
</dbReference>
<dbReference type="GO" id="GO:0003700">
    <property type="term" value="F:DNA-binding transcription factor activity"/>
    <property type="evidence" value="ECO:0007669"/>
    <property type="project" value="InterPro"/>
</dbReference>
<keyword evidence="3 5" id="KW-0804">Transcription</keyword>
<evidence type="ECO:0000259" key="7">
    <source>
        <dbReference type="PROSITE" id="PS50888"/>
    </source>
</evidence>
<dbReference type="STRING" id="3818.A0A445AEP3"/>
<evidence type="ECO:0000256" key="5">
    <source>
        <dbReference type="RuleBase" id="RU369104"/>
    </source>
</evidence>
<reference evidence="8 9" key="1">
    <citation type="submission" date="2019-01" db="EMBL/GenBank/DDBJ databases">
        <title>Sequencing of cultivated peanut Arachis hypogaea provides insights into genome evolution and oil improvement.</title>
        <authorList>
            <person name="Chen X."/>
        </authorList>
    </citation>
    <scope>NUCLEOTIDE SEQUENCE [LARGE SCALE GENOMIC DNA]</scope>
    <source>
        <strain evidence="9">cv. Fuhuasheng</strain>
        <tissue evidence="8">Leaves</tissue>
    </source>
</reference>
<feature type="compositionally biased region" description="Basic and acidic residues" evidence="6">
    <location>
        <begin position="383"/>
        <end position="397"/>
    </location>
</feature>
<evidence type="ECO:0000256" key="3">
    <source>
        <dbReference type="ARBA" id="ARBA00023163"/>
    </source>
</evidence>
<dbReference type="Gene3D" id="4.10.280.10">
    <property type="entry name" value="Helix-loop-helix DNA-binding domain"/>
    <property type="match status" value="1"/>
</dbReference>
<organism evidence="8 9">
    <name type="scientific">Arachis hypogaea</name>
    <name type="common">Peanut</name>
    <dbReference type="NCBI Taxonomy" id="3818"/>
    <lineage>
        <taxon>Eukaryota</taxon>
        <taxon>Viridiplantae</taxon>
        <taxon>Streptophyta</taxon>
        <taxon>Embryophyta</taxon>
        <taxon>Tracheophyta</taxon>
        <taxon>Spermatophyta</taxon>
        <taxon>Magnoliopsida</taxon>
        <taxon>eudicotyledons</taxon>
        <taxon>Gunneridae</taxon>
        <taxon>Pentapetalae</taxon>
        <taxon>rosids</taxon>
        <taxon>fabids</taxon>
        <taxon>Fabales</taxon>
        <taxon>Fabaceae</taxon>
        <taxon>Papilionoideae</taxon>
        <taxon>50 kb inversion clade</taxon>
        <taxon>dalbergioids sensu lato</taxon>
        <taxon>Dalbergieae</taxon>
        <taxon>Pterocarpus clade</taxon>
        <taxon>Arachis</taxon>
    </lineage>
</organism>
<proteinExistence type="predicted"/>
<dbReference type="PANTHER" id="PTHR11514:SF53">
    <property type="entry name" value="TRANSCRIPTION FACTOR BHLH3"/>
    <property type="match status" value="1"/>
</dbReference>
<accession>A0A445AEP3</accession>
<evidence type="ECO:0000313" key="9">
    <source>
        <dbReference type="Proteomes" id="UP000289738"/>
    </source>
</evidence>
<feature type="region of interest" description="Disordered" evidence="6">
    <location>
        <begin position="358"/>
        <end position="397"/>
    </location>
</feature>
<dbReference type="FunFam" id="4.10.280.10:FF:000078">
    <property type="entry name" value="Transcription factor bHLH13"/>
    <property type="match status" value="1"/>
</dbReference>
<dbReference type="Pfam" id="PF14215">
    <property type="entry name" value="bHLH-MYC_N"/>
    <property type="match status" value="1"/>
</dbReference>
<comment type="caution">
    <text evidence="8">The sequence shown here is derived from an EMBL/GenBank/DDBJ whole genome shotgun (WGS) entry which is preliminary data.</text>
</comment>
<evidence type="ECO:0000256" key="4">
    <source>
        <dbReference type="ARBA" id="ARBA00023242"/>
    </source>
</evidence>
<protein>
    <recommendedName>
        <fullName evidence="5">Transcription factor</fullName>
        <shortName evidence="5">bHLH transcription factor</shortName>
    </recommendedName>
    <alternativeName>
        <fullName evidence="5">Basic helix-loop-helix protein</fullName>
    </alternativeName>
</protein>
<dbReference type="InterPro" id="IPR045084">
    <property type="entry name" value="AIB/MYC-like"/>
</dbReference>
<dbReference type="PROSITE" id="PS50888">
    <property type="entry name" value="BHLH"/>
    <property type="match status" value="1"/>
</dbReference>
<keyword evidence="2 5" id="KW-0805">Transcription regulation</keyword>
<dbReference type="GO" id="GO:0005634">
    <property type="term" value="C:nucleus"/>
    <property type="evidence" value="ECO:0007669"/>
    <property type="project" value="UniProtKB-SubCell"/>
</dbReference>
<evidence type="ECO:0000256" key="6">
    <source>
        <dbReference type="SAM" id="MobiDB-lite"/>
    </source>
</evidence>
<gene>
    <name evidence="8" type="ORF">Ahy_B02g058449</name>
</gene>
<dbReference type="InterPro" id="IPR036638">
    <property type="entry name" value="HLH_DNA-bd_sf"/>
</dbReference>
<dbReference type="Proteomes" id="UP000289738">
    <property type="component" value="Chromosome B02"/>
</dbReference>
<feature type="domain" description="BHLH" evidence="7">
    <location>
        <begin position="386"/>
        <end position="435"/>
    </location>
</feature>
<dbReference type="CDD" id="cd11449">
    <property type="entry name" value="bHLH_AtAIB_like"/>
    <property type="match status" value="1"/>
</dbReference>
<dbReference type="GO" id="GO:0046983">
    <property type="term" value="F:protein dimerization activity"/>
    <property type="evidence" value="ECO:0007669"/>
    <property type="project" value="InterPro"/>
</dbReference>
<keyword evidence="4 5" id="KW-0539">Nucleus</keyword>
<dbReference type="AlphaFoldDB" id="A0A445AEP3"/>
<dbReference type="PANTHER" id="PTHR11514">
    <property type="entry name" value="MYC"/>
    <property type="match status" value="1"/>
</dbReference>
<dbReference type="GO" id="GO:0000976">
    <property type="term" value="F:transcription cis-regulatory region binding"/>
    <property type="evidence" value="ECO:0007669"/>
    <property type="project" value="TreeGrafter"/>
</dbReference>
<dbReference type="InterPro" id="IPR011598">
    <property type="entry name" value="bHLH_dom"/>
</dbReference>
<dbReference type="InterPro" id="IPR025610">
    <property type="entry name" value="MYC/MYB_N"/>
</dbReference>
<sequence>MFKLLLPHQIPKTLQELLPLEKIMSEKFCVSDEDKGVLESVLGAEAVAYFVSAVSNNFFSSVVASASALAGTDAGLRRRLCQVLEGSKWNYAVFWQVAGLKSGGSALIWGDGQCCDPKGGGAGEGGSEGDWSGVSKGDEEELRKKVLQKLDAYFACSVSKEANYARLDRVSDLHMFYLASMYYIFGFDSPCGPGGSFKSGKSIWVSDSASCSNQLESRSFLGRSAGLQTVVFVPLKAGVVELGSVETVPEDQGVLDLVRTAFGESSSGQAKAFPKIFGRELSVGGGDAKSQSITISFSPKLEDDSGFTSDSYEVQALAANHGYGNPSNGSMGENSEAKLFPQMIGGNYNAQTRVSSLDLGNEDSSSTHLDERKPRKRGRKPANGREEPLNHVEAERQRREKLNQRFYALRAVVPNISKMDKASLLGDAITYITDLQMKIKVLETEKNMNNNNEPMFPFSDIDFQAREDDTAVVRVSCPLDLHPVSRVIKTFQEHQIMAPESGVSTSEGKMIHTFSIRAQGSEAAAIQLKEKLEASLSKN</sequence>
<dbReference type="SMART" id="SM00353">
    <property type="entry name" value="HLH"/>
    <property type="match status" value="1"/>
</dbReference>
<comment type="subcellular location">
    <subcellularLocation>
        <location evidence="1 5">Nucleus</location>
    </subcellularLocation>
</comment>
<name>A0A445AEP3_ARAHY</name>
<keyword evidence="9" id="KW-1185">Reference proteome</keyword>
<evidence type="ECO:0000256" key="2">
    <source>
        <dbReference type="ARBA" id="ARBA00023015"/>
    </source>
</evidence>
<dbReference type="EMBL" id="SDMP01000012">
    <property type="protein sequence ID" value="RYR24881.1"/>
    <property type="molecule type" value="Genomic_DNA"/>
</dbReference>
<dbReference type="Pfam" id="PF00010">
    <property type="entry name" value="HLH"/>
    <property type="match status" value="1"/>
</dbReference>
<evidence type="ECO:0000256" key="1">
    <source>
        <dbReference type="ARBA" id="ARBA00004123"/>
    </source>
</evidence>
<evidence type="ECO:0000313" key="8">
    <source>
        <dbReference type="EMBL" id="RYR24881.1"/>
    </source>
</evidence>